<keyword evidence="3" id="KW-0677">Repeat</keyword>
<evidence type="ECO:0000313" key="9">
    <source>
        <dbReference type="Proteomes" id="UP001165160"/>
    </source>
</evidence>
<dbReference type="GO" id="GO:0000502">
    <property type="term" value="C:proteasome complex"/>
    <property type="evidence" value="ECO:0007669"/>
    <property type="project" value="UniProtKB-KW"/>
</dbReference>
<comment type="subcellular location">
    <subcellularLocation>
        <location evidence="1">Cytoplasm</location>
    </subcellularLocation>
</comment>
<dbReference type="GO" id="GO:0043248">
    <property type="term" value="P:proteasome assembly"/>
    <property type="evidence" value="ECO:0007669"/>
    <property type="project" value="InterPro"/>
</dbReference>
<dbReference type="InterPro" id="IPR055443">
    <property type="entry name" value="HEAT_ECM29"/>
</dbReference>
<accession>A0A9W7KSN7</accession>
<dbReference type="Pfam" id="PF13001">
    <property type="entry name" value="ECM29_N"/>
    <property type="match status" value="1"/>
</dbReference>
<evidence type="ECO:0000256" key="2">
    <source>
        <dbReference type="ARBA" id="ARBA00022490"/>
    </source>
</evidence>
<name>A0A9W7KSN7_9STRA</name>
<keyword evidence="2" id="KW-0963">Cytoplasm</keyword>
<dbReference type="EMBL" id="BRXX01000408">
    <property type="protein sequence ID" value="GMI09981.1"/>
    <property type="molecule type" value="Genomic_DNA"/>
</dbReference>
<dbReference type="GO" id="GO:0005737">
    <property type="term" value="C:cytoplasm"/>
    <property type="evidence" value="ECO:0007669"/>
    <property type="project" value="UniProtKB-SubCell"/>
</dbReference>
<feature type="compositionally biased region" description="Gly residues" evidence="5">
    <location>
        <begin position="1746"/>
        <end position="1756"/>
    </location>
</feature>
<protein>
    <submittedName>
        <fullName evidence="8">Uncharacterized protein</fullName>
    </submittedName>
</protein>
<dbReference type="SUPFAM" id="SSF48371">
    <property type="entry name" value="ARM repeat"/>
    <property type="match status" value="2"/>
</dbReference>
<dbReference type="GO" id="GO:0036503">
    <property type="term" value="P:ERAD pathway"/>
    <property type="evidence" value="ECO:0007669"/>
    <property type="project" value="TreeGrafter"/>
</dbReference>
<evidence type="ECO:0000256" key="1">
    <source>
        <dbReference type="ARBA" id="ARBA00004496"/>
    </source>
</evidence>
<evidence type="ECO:0000256" key="4">
    <source>
        <dbReference type="ARBA" id="ARBA00022942"/>
    </source>
</evidence>
<feature type="region of interest" description="Disordered" evidence="5">
    <location>
        <begin position="1"/>
        <end position="20"/>
    </location>
</feature>
<evidence type="ECO:0000256" key="3">
    <source>
        <dbReference type="ARBA" id="ARBA00022737"/>
    </source>
</evidence>
<dbReference type="Pfam" id="PF24492">
    <property type="entry name" value="HEAT_ECM29"/>
    <property type="match status" value="1"/>
</dbReference>
<evidence type="ECO:0000313" key="8">
    <source>
        <dbReference type="EMBL" id="GMI09981.1"/>
    </source>
</evidence>
<reference evidence="9" key="1">
    <citation type="journal article" date="2023" name="Commun. Biol.">
        <title>Genome analysis of Parmales, the sister group of diatoms, reveals the evolutionary specialization of diatoms from phago-mixotrophs to photoautotrophs.</title>
        <authorList>
            <person name="Ban H."/>
            <person name="Sato S."/>
            <person name="Yoshikawa S."/>
            <person name="Yamada K."/>
            <person name="Nakamura Y."/>
            <person name="Ichinomiya M."/>
            <person name="Sato N."/>
            <person name="Blanc-Mathieu R."/>
            <person name="Endo H."/>
            <person name="Kuwata A."/>
            <person name="Ogata H."/>
        </authorList>
    </citation>
    <scope>NUCLEOTIDE SEQUENCE [LARGE SCALE GENOMIC DNA]</scope>
    <source>
        <strain evidence="9">NIES 3699</strain>
    </source>
</reference>
<dbReference type="GO" id="GO:0060090">
    <property type="term" value="F:molecular adaptor activity"/>
    <property type="evidence" value="ECO:0007669"/>
    <property type="project" value="InterPro"/>
</dbReference>
<sequence length="2010" mass="217939">MEHQKNDTKNDTKNDSEELQSLQRVSHRLVLTDSDEKFTIVIKTLLPKLLVYLGKPSNSPPIQSTLLQIISHILNRLKTSQTGSISLPLQSLINLLYTPPTSSSATPSTLLPVSSYTLNFTLTFLSLTLPTPNQPPSTIPFLIKIFNSVQPISQQADMISHILLECIKDKHEKGENVQDEIRNVIKESKGFDSNFYNLLLDILIYTPTKTLPSSPSPPPPPTSKIPPFGMTSQNLLRLMNRRKGFKSTADLTSYKISTVDFIAPNRGAAFTGIGLEIPITLMAASSTDDLPAVKDHVGELLKAHFDRSHSSLSQIKPLGESPYLVCTTLVKLILGSVGRPKPSDRRALSPQQSSVLTSFITKHVLVPHPKIFTSPTNINGVLLLTLLFTTIRKGFQSTSQKYTTTSSHLLNIITSRLNLILSSPIKSSPALQLLLNTCVSLTLKTLKPLTTPSLNGVIPSNEIRDNVYGTVSNLSRFTSVFKENSTIVEVMFGCIKFEKDEMISRAYGCLQSLLPNFINSPTPEIYKLLVGNCDCSIKSSRLAVAYWVGSIFKSVDSAGVLFKLSGDEDEEIAGVSRKFIGEMEWEFEELCRRLWKEGGYERCSWKGKVNCLKTCAESYSKKSGSNETASKFISECVQAIKNATAGEITLVDTAAKSLCDIVTSKKLVYPKEYLKYNEDVITKRDMIRLAVTLQTSEARKCMARVFTEVVITDKPEFMELCSAALTMCSEKLNFKKMFHAGQANGGATLSGYVLRLLFENPALTKSLDSLAVEVIELLGEGLTHSDQYVSSSCASSLGVAFSFPPSPSILDSTLPLLFTNLQATIKKYGTTIDHSDPNRCSPLIKCCGPILSSSLSSSVSPSTLLEGLFKILGSESYKKSNEISLTVGTAISSYVDCTSHPSASSVTIERIDEGYDEIYESRMQEWARPIYRLITKEYKDHNPQVRTASYSVIFSIVVRAGEVVEIDKNNPFVKLIKEMLEVIQAKFVKGLKDDKGKQLSRECCCRGLAACFGFSKVAGGSVEVSSSLLKAFGQTTNHGGSAMMETREQEAMRRVQNAETEAEGREALNAFLENGGGGAQAAEGGQAGVSEAALGAYREMAAAAIAVGGGNKDGDQNVLYYLICLSTTHVVWGMEENKRYAASKLLKDDGVDGGGVDLKALQVTLKPHLSKLAPKLLRACHDPNAQTREQMTLLWNSITGGKAEGRAVVKDNLSVTIDALCNDASSKLWRSRVGGCGALAEIIVGRGWKELGGGESILDEDFVETKTAAGRLLTLWRVTMRALDDVRGNVRDSGEGLGKSLRSLTIRLCDCKTAGISNEEAEFATSTILTWLIKHGLNQPCAEATQICISTLLGVVEVARAETLEPILPPLIGQLVCAMSGLEPSVLNYLQLRMGGNESESGERLESLRLQMAQSGPIGDALQKCVDVIKFSKLETKREVVRELGVALRNSVGAVSRCAVADTVNTLVNSSPESFKSVQLGNPNCVKLLRALYFASERERGTGARDKLVFALGNLSSLAPEGAVRVLIAKLCDNYERACSSNGSLNGRRAASAAVAAIASRSPICFADGGKKDLFARRVLPLSYVGSFDGDEAVQKSWSKVWEEGGGAYMEANSVDETKFGVRLEEKLLPSVITCCISGLSDVSWSMRKSSCLAISKLVDSTILGPFGDGKNERTIRRCDSTARVLEVLVQGAGSRLWNGKDILVKALAGVVKVWVEEGGGERSLTFVGGGEDLFEGDSVFKGKFGGGGGGKGAGGIEEEEEEEEEEETAKMDVVEDEEDAGGELSEQPAPAAEEEEGGNVSLSYLGLCKLLISQSNKTSSASFSLAYRVAALEALAQIAGSFSDSKKKVAWSELGDLALDDDEVLKPVLIAKRVEVVKSLLFSGIGEDSTSTLSQKFLRLSKHSAWTVRSSSCLLLSRLATLCSPLTRKFVTSLNTCVTSTLLDRKYAKCRTAALTILKSLLSRNDEGEKEYLLPFSESWNAAVKKCMKEEDIEVTGVASEVGVLLSRL</sequence>
<feature type="compositionally biased region" description="Acidic residues" evidence="5">
    <location>
        <begin position="1757"/>
        <end position="1768"/>
    </location>
</feature>
<dbReference type="InterPro" id="IPR011989">
    <property type="entry name" value="ARM-like"/>
</dbReference>
<dbReference type="InterPro" id="IPR016024">
    <property type="entry name" value="ARM-type_fold"/>
</dbReference>
<feature type="region of interest" description="Disordered" evidence="5">
    <location>
        <begin position="1746"/>
        <end position="1797"/>
    </location>
</feature>
<feature type="domain" description="Proteasome adapter and scaffold protein ECM29 HEAT-repeat" evidence="7">
    <location>
        <begin position="1364"/>
        <end position="1535"/>
    </location>
</feature>
<evidence type="ECO:0000259" key="7">
    <source>
        <dbReference type="Pfam" id="PF24492"/>
    </source>
</evidence>
<organism evidence="8 9">
    <name type="scientific">Triparma verrucosa</name>
    <dbReference type="NCBI Taxonomy" id="1606542"/>
    <lineage>
        <taxon>Eukaryota</taxon>
        <taxon>Sar</taxon>
        <taxon>Stramenopiles</taxon>
        <taxon>Ochrophyta</taxon>
        <taxon>Bolidophyceae</taxon>
        <taxon>Parmales</taxon>
        <taxon>Triparmaceae</taxon>
        <taxon>Triparma</taxon>
    </lineage>
</organism>
<feature type="domain" description="Proteasome component Ecm29 N-terminal" evidence="6">
    <location>
        <begin position="22"/>
        <end position="557"/>
    </location>
</feature>
<proteinExistence type="predicted"/>
<dbReference type="InterPro" id="IPR024372">
    <property type="entry name" value="Ecm29_N"/>
</dbReference>
<dbReference type="PANTHER" id="PTHR23346">
    <property type="entry name" value="TRANSLATIONAL ACTIVATOR GCN1-RELATED"/>
    <property type="match status" value="1"/>
</dbReference>
<dbReference type="PANTHER" id="PTHR23346:SF19">
    <property type="entry name" value="PROTEASOME ADAPTER AND SCAFFOLD PROTEIN ECM29"/>
    <property type="match status" value="1"/>
</dbReference>
<evidence type="ECO:0000259" key="6">
    <source>
        <dbReference type="Pfam" id="PF13001"/>
    </source>
</evidence>
<gene>
    <name evidence="8" type="ORF">TrVE_jg14196</name>
</gene>
<keyword evidence="4" id="KW-0647">Proteasome</keyword>
<evidence type="ECO:0000256" key="5">
    <source>
        <dbReference type="SAM" id="MobiDB-lite"/>
    </source>
</evidence>
<dbReference type="Gene3D" id="1.25.10.10">
    <property type="entry name" value="Leucine-rich Repeat Variant"/>
    <property type="match status" value="2"/>
</dbReference>
<keyword evidence="9" id="KW-1185">Reference proteome</keyword>
<feature type="compositionally biased region" description="Basic and acidic residues" evidence="5">
    <location>
        <begin position="1"/>
        <end position="16"/>
    </location>
</feature>
<comment type="caution">
    <text evidence="8">The sequence shown here is derived from an EMBL/GenBank/DDBJ whole genome shotgun (WGS) entry which is preliminary data.</text>
</comment>
<dbReference type="GO" id="GO:0005634">
    <property type="term" value="C:nucleus"/>
    <property type="evidence" value="ECO:0007669"/>
    <property type="project" value="TreeGrafter"/>
</dbReference>
<dbReference type="Proteomes" id="UP001165160">
    <property type="component" value="Unassembled WGS sequence"/>
</dbReference>